<dbReference type="InterPro" id="IPR010261">
    <property type="entry name" value="Tir_chaperone"/>
</dbReference>
<dbReference type="CDD" id="cd16364">
    <property type="entry name" value="T3SC_I-like"/>
    <property type="match status" value="1"/>
</dbReference>
<dbReference type="Pfam" id="PF05932">
    <property type="entry name" value="CesT"/>
    <property type="match status" value="1"/>
</dbReference>
<dbReference type="Gene3D" id="3.30.1460.10">
    <property type="match status" value="1"/>
</dbReference>
<dbReference type="Proteomes" id="UP001184230">
    <property type="component" value="Unassembled WGS sequence"/>
</dbReference>
<keyword evidence="2" id="KW-1185">Reference proteome</keyword>
<organism evidence="1 2">
    <name type="scientific">Variovorax soli</name>
    <dbReference type="NCBI Taxonomy" id="376815"/>
    <lineage>
        <taxon>Bacteria</taxon>
        <taxon>Pseudomonadati</taxon>
        <taxon>Pseudomonadota</taxon>
        <taxon>Betaproteobacteria</taxon>
        <taxon>Burkholderiales</taxon>
        <taxon>Comamonadaceae</taxon>
        <taxon>Variovorax</taxon>
    </lineage>
</organism>
<dbReference type="SUPFAM" id="SSF69635">
    <property type="entry name" value="Type III secretory system chaperone-like"/>
    <property type="match status" value="1"/>
</dbReference>
<evidence type="ECO:0000313" key="1">
    <source>
        <dbReference type="EMBL" id="MDR6537723.1"/>
    </source>
</evidence>
<proteinExistence type="predicted"/>
<dbReference type="RefSeq" id="WP_309903857.1">
    <property type="nucleotide sequence ID" value="NZ_JAVDRF010000007.1"/>
</dbReference>
<accession>A0ABU1NGZ7</accession>
<gene>
    <name evidence="1" type="ORF">J2739_003504</name>
</gene>
<sequence length="154" mass="17074">MTMDLNRAAQLLVELGERTPSIESIVQEAGAPRWAIELDDGLVVIAELDEERGRLSLETDLGRPPEEHRLATCEALMMLTSLEHASHDWAMALSEPGGEFQLCGHIGWGEPYTTDLQSPLLEFATQAQQWRDIVARGAQQDVVEHEVFSPDVLA</sequence>
<evidence type="ECO:0008006" key="3">
    <source>
        <dbReference type="Google" id="ProtNLM"/>
    </source>
</evidence>
<comment type="caution">
    <text evidence="1">The sequence shown here is derived from an EMBL/GenBank/DDBJ whole genome shotgun (WGS) entry which is preliminary data.</text>
</comment>
<name>A0ABU1NGZ7_9BURK</name>
<reference evidence="1 2" key="1">
    <citation type="submission" date="2023-07" db="EMBL/GenBank/DDBJ databases">
        <title>Sorghum-associated microbial communities from plants grown in Nebraska, USA.</title>
        <authorList>
            <person name="Schachtman D."/>
        </authorList>
    </citation>
    <scope>NUCLEOTIDE SEQUENCE [LARGE SCALE GENOMIC DNA]</scope>
    <source>
        <strain evidence="1 2">DS1781</strain>
    </source>
</reference>
<protein>
    <recommendedName>
        <fullName evidence="3">Tir chaperone protein (CesT) family protein</fullName>
    </recommendedName>
</protein>
<evidence type="ECO:0000313" key="2">
    <source>
        <dbReference type="Proteomes" id="UP001184230"/>
    </source>
</evidence>
<dbReference type="EMBL" id="JAVDRF010000007">
    <property type="protein sequence ID" value="MDR6537723.1"/>
    <property type="molecule type" value="Genomic_DNA"/>
</dbReference>